<comment type="caution">
    <text evidence="15">The sequence shown here is derived from an EMBL/GenBank/DDBJ whole genome shotgun (WGS) entry which is preliminary data.</text>
</comment>
<dbReference type="GO" id="GO:0006094">
    <property type="term" value="P:gluconeogenesis"/>
    <property type="evidence" value="ECO:0007669"/>
    <property type="project" value="UniProtKB-UniRule"/>
</dbReference>
<accession>A0A9E4MYD7</accession>
<evidence type="ECO:0000256" key="7">
    <source>
        <dbReference type="ARBA" id="ARBA00019397"/>
    </source>
</evidence>
<evidence type="ECO:0000256" key="11">
    <source>
        <dbReference type="ARBA" id="ARBA00023235"/>
    </source>
</evidence>
<dbReference type="EC" id="5.3.1.1" evidence="6 13"/>
<dbReference type="InterPro" id="IPR020861">
    <property type="entry name" value="Triosephosphate_isomerase_AS"/>
</dbReference>
<dbReference type="GO" id="GO:0004807">
    <property type="term" value="F:triose-phosphate isomerase activity"/>
    <property type="evidence" value="ECO:0007669"/>
    <property type="project" value="UniProtKB-UniRule"/>
</dbReference>
<dbReference type="InterPro" id="IPR022896">
    <property type="entry name" value="TrioseP_Isoase_bac/euk"/>
</dbReference>
<dbReference type="CDD" id="cd00311">
    <property type="entry name" value="TIM"/>
    <property type="match status" value="1"/>
</dbReference>
<evidence type="ECO:0000256" key="12">
    <source>
        <dbReference type="ARBA" id="ARBA00055680"/>
    </source>
</evidence>
<dbReference type="Pfam" id="PF00121">
    <property type="entry name" value="TIM"/>
    <property type="match status" value="1"/>
</dbReference>
<dbReference type="GO" id="GO:0046166">
    <property type="term" value="P:glyceraldehyde-3-phosphate biosynthetic process"/>
    <property type="evidence" value="ECO:0007669"/>
    <property type="project" value="TreeGrafter"/>
</dbReference>
<comment type="pathway">
    <text evidence="2 13 14">Carbohydrate biosynthesis; gluconeogenesis.</text>
</comment>
<dbReference type="PROSITE" id="PS00171">
    <property type="entry name" value="TIM_1"/>
    <property type="match status" value="1"/>
</dbReference>
<dbReference type="InterPro" id="IPR035990">
    <property type="entry name" value="TIM_sf"/>
</dbReference>
<keyword evidence="9 13" id="KW-0963">Cytoplasm</keyword>
<evidence type="ECO:0000256" key="3">
    <source>
        <dbReference type="ARBA" id="ARBA00004939"/>
    </source>
</evidence>
<dbReference type="SUPFAM" id="SSF51351">
    <property type="entry name" value="Triosephosphate isomerase (TIM)"/>
    <property type="match status" value="1"/>
</dbReference>
<dbReference type="GO" id="GO:0006096">
    <property type="term" value="P:glycolytic process"/>
    <property type="evidence" value="ECO:0007669"/>
    <property type="project" value="UniProtKB-UniRule"/>
</dbReference>
<dbReference type="EMBL" id="JAEPDI010000002">
    <property type="protein sequence ID" value="MCG7938357.1"/>
    <property type="molecule type" value="Genomic_DNA"/>
</dbReference>
<feature type="binding site" evidence="13">
    <location>
        <begin position="233"/>
        <end position="234"/>
    </location>
    <ligand>
        <name>substrate</name>
    </ligand>
</feature>
<feature type="active site" description="Proton acceptor" evidence="13">
    <location>
        <position position="167"/>
    </location>
</feature>
<dbReference type="PANTHER" id="PTHR21139">
    <property type="entry name" value="TRIOSEPHOSPHATE ISOMERASE"/>
    <property type="match status" value="1"/>
</dbReference>
<comment type="similarity">
    <text evidence="4 13 14">Belongs to the triosephosphate isomerase family.</text>
</comment>
<gene>
    <name evidence="13 15" type="primary">tpiA</name>
    <name evidence="15" type="ORF">JAZ04_05785</name>
</gene>
<dbReference type="PROSITE" id="PS51440">
    <property type="entry name" value="TIM_2"/>
    <property type="match status" value="1"/>
</dbReference>
<comment type="function">
    <text evidence="12 13">Involved in the gluconeogenesis. Catalyzes stereospecifically the conversion of dihydroxyacetone phosphate (DHAP) to D-glyceraldehyde-3-phosphate (G3P).</text>
</comment>
<dbReference type="InterPro" id="IPR013785">
    <property type="entry name" value="Aldolase_TIM"/>
</dbReference>
<dbReference type="Proteomes" id="UP000886687">
    <property type="component" value="Unassembled WGS sequence"/>
</dbReference>
<feature type="binding site" evidence="13">
    <location>
        <position position="173"/>
    </location>
    <ligand>
        <name>substrate</name>
    </ligand>
</feature>
<dbReference type="AlphaFoldDB" id="A0A9E4MYD7"/>
<dbReference type="InterPro" id="IPR000652">
    <property type="entry name" value="Triosephosphate_isomerase"/>
</dbReference>
<evidence type="ECO:0000256" key="1">
    <source>
        <dbReference type="ARBA" id="ARBA00000474"/>
    </source>
</evidence>
<keyword evidence="8 13" id="KW-0312">Gluconeogenesis</keyword>
<evidence type="ECO:0000256" key="14">
    <source>
        <dbReference type="RuleBase" id="RU363013"/>
    </source>
</evidence>
<comment type="subunit">
    <text evidence="5 13 14">Homodimer.</text>
</comment>
<dbReference type="GO" id="GO:0019563">
    <property type="term" value="P:glycerol catabolic process"/>
    <property type="evidence" value="ECO:0007669"/>
    <property type="project" value="TreeGrafter"/>
</dbReference>
<name>A0A9E4MYD7_9GAMM</name>
<comment type="pathway">
    <text evidence="13 14">Carbohydrate degradation; glycolysis; D-glyceraldehyde 3-phosphate from glycerone phosphate: step 1/1.</text>
</comment>
<reference evidence="15" key="1">
    <citation type="journal article" date="2021" name="Proc. Natl. Acad. Sci. U.S.A.">
        <title>Global biogeography of chemosynthetic symbionts reveals both localized and globally distributed symbiont groups. .</title>
        <authorList>
            <person name="Osvatic J.T."/>
            <person name="Wilkins L.G.E."/>
            <person name="Leibrecht L."/>
            <person name="Leray M."/>
            <person name="Zauner S."/>
            <person name="Polzin J."/>
            <person name="Camacho Y."/>
            <person name="Gros O."/>
            <person name="van Gils J.A."/>
            <person name="Eisen J.A."/>
            <person name="Petersen J.M."/>
            <person name="Yuen B."/>
        </authorList>
    </citation>
    <scope>NUCLEOTIDE SEQUENCE</scope>
    <source>
        <strain evidence="15">MAGL173</strain>
    </source>
</reference>
<proteinExistence type="inferred from homology"/>
<evidence type="ECO:0000313" key="15">
    <source>
        <dbReference type="EMBL" id="MCG7938357.1"/>
    </source>
</evidence>
<evidence type="ECO:0000313" key="16">
    <source>
        <dbReference type="Proteomes" id="UP000886687"/>
    </source>
</evidence>
<protein>
    <recommendedName>
        <fullName evidence="7 13">Triosephosphate isomerase</fullName>
        <shortName evidence="13">TIM</shortName>
        <shortName evidence="13">TPI</shortName>
        <ecNumber evidence="6 13">5.3.1.1</ecNumber>
    </recommendedName>
    <alternativeName>
        <fullName evidence="13">Triose-phosphate isomerase</fullName>
    </alternativeName>
</protein>
<organism evidence="15 16">
    <name type="scientific">Candidatus Thiodiazotropha lotti</name>
    <dbReference type="NCBI Taxonomy" id="2792787"/>
    <lineage>
        <taxon>Bacteria</taxon>
        <taxon>Pseudomonadati</taxon>
        <taxon>Pseudomonadota</taxon>
        <taxon>Gammaproteobacteria</taxon>
        <taxon>Chromatiales</taxon>
        <taxon>Sedimenticolaceae</taxon>
        <taxon>Candidatus Thiodiazotropha</taxon>
    </lineage>
</organism>
<dbReference type="FunFam" id="3.20.20.70:FF:000020">
    <property type="entry name" value="Triosephosphate isomerase"/>
    <property type="match status" value="1"/>
</dbReference>
<evidence type="ECO:0000256" key="4">
    <source>
        <dbReference type="ARBA" id="ARBA00007422"/>
    </source>
</evidence>
<comment type="subcellular location">
    <subcellularLocation>
        <location evidence="13 14">Cytoplasm</location>
    </subcellularLocation>
</comment>
<dbReference type="HAMAP" id="MF_00147_B">
    <property type="entry name" value="TIM_B"/>
    <property type="match status" value="1"/>
</dbReference>
<evidence type="ECO:0000256" key="5">
    <source>
        <dbReference type="ARBA" id="ARBA00011738"/>
    </source>
</evidence>
<keyword evidence="10 13" id="KW-0324">Glycolysis</keyword>
<keyword evidence="11 13" id="KW-0413">Isomerase</keyword>
<feature type="binding site" evidence="13">
    <location>
        <begin position="9"/>
        <end position="11"/>
    </location>
    <ligand>
        <name>substrate</name>
    </ligand>
</feature>
<sequence>MRRPLVAGNWKMNGSLESVRSLLDGIKEGAGAVTNAEVAVCPTAIFIPEAQQRLSGTDIAWGGQDLSTETSGAYTGEVAASMLNDFVCKYVIVGHSERRTYHNESDELVAKKFATARAAGLAPILCVGETLEERESGVTNEVVARQLNAVIDLEGVAALAEGVIAYEPVWAIGTGKTATPEQAQEVHAFIRSLVAEKSAEVAEGVRILYGGSMKPGNAKELIDKADIDGGLIGGASLAAEDFLGICTAAN</sequence>
<evidence type="ECO:0000256" key="10">
    <source>
        <dbReference type="ARBA" id="ARBA00023152"/>
    </source>
</evidence>
<evidence type="ECO:0000256" key="6">
    <source>
        <dbReference type="ARBA" id="ARBA00011940"/>
    </source>
</evidence>
<feature type="active site" description="Electrophile" evidence="13">
    <location>
        <position position="95"/>
    </location>
</feature>
<evidence type="ECO:0000256" key="13">
    <source>
        <dbReference type="HAMAP-Rule" id="MF_00147"/>
    </source>
</evidence>
<comment type="catalytic activity">
    <reaction evidence="1 13 14">
        <text>D-glyceraldehyde 3-phosphate = dihydroxyacetone phosphate</text>
        <dbReference type="Rhea" id="RHEA:18585"/>
        <dbReference type="ChEBI" id="CHEBI:57642"/>
        <dbReference type="ChEBI" id="CHEBI:59776"/>
        <dbReference type="EC" id="5.3.1.1"/>
    </reaction>
</comment>
<evidence type="ECO:0000256" key="9">
    <source>
        <dbReference type="ARBA" id="ARBA00022490"/>
    </source>
</evidence>
<dbReference type="GO" id="GO:0005829">
    <property type="term" value="C:cytosol"/>
    <property type="evidence" value="ECO:0007669"/>
    <property type="project" value="TreeGrafter"/>
</dbReference>
<dbReference type="NCBIfam" id="TIGR00419">
    <property type="entry name" value="tim"/>
    <property type="match status" value="1"/>
</dbReference>
<comment type="pathway">
    <text evidence="3">Carbohydrate metabolism; erythritol degradation.</text>
</comment>
<dbReference type="PANTHER" id="PTHR21139:SF42">
    <property type="entry name" value="TRIOSEPHOSPHATE ISOMERASE"/>
    <property type="match status" value="1"/>
</dbReference>
<evidence type="ECO:0000256" key="8">
    <source>
        <dbReference type="ARBA" id="ARBA00022432"/>
    </source>
</evidence>
<dbReference type="Gene3D" id="3.20.20.70">
    <property type="entry name" value="Aldolase class I"/>
    <property type="match status" value="1"/>
</dbReference>
<evidence type="ECO:0000256" key="2">
    <source>
        <dbReference type="ARBA" id="ARBA00004742"/>
    </source>
</evidence>
<feature type="binding site" evidence="13">
    <location>
        <position position="212"/>
    </location>
    <ligand>
        <name>substrate</name>
    </ligand>
</feature>